<keyword evidence="2" id="KW-1185">Reference proteome</keyword>
<evidence type="ECO:0000313" key="2">
    <source>
        <dbReference type="Proteomes" id="UP001519460"/>
    </source>
</evidence>
<reference evidence="1 2" key="1">
    <citation type="journal article" date="2023" name="Sci. Data">
        <title>Genome assembly of the Korean intertidal mud-creeper Batillaria attramentaria.</title>
        <authorList>
            <person name="Patra A.K."/>
            <person name="Ho P.T."/>
            <person name="Jun S."/>
            <person name="Lee S.J."/>
            <person name="Kim Y."/>
            <person name="Won Y.J."/>
        </authorList>
    </citation>
    <scope>NUCLEOTIDE SEQUENCE [LARGE SCALE GENOMIC DNA]</scope>
    <source>
        <strain evidence="1">Wonlab-2016</strain>
    </source>
</reference>
<dbReference type="AlphaFoldDB" id="A0ABD0K9Y5"/>
<comment type="caution">
    <text evidence="1">The sequence shown here is derived from an EMBL/GenBank/DDBJ whole genome shotgun (WGS) entry which is preliminary data.</text>
</comment>
<gene>
    <name evidence="1" type="ORF">BaRGS_00024823</name>
</gene>
<sequence length="172" mass="18880">MPGLMTTRTRVGPWRRKVNLVSNTQLVPDPHIPSRTLFRAKAFNFPPLLVPAQSTSRLFNSGSRLTDEVPASYLSPPCWPGATVSSGISSSFSGERSVGCCPLPESLQRQFVFLGAQHPDVFLVCEESRVRVTGCWTRVIVSVFRPAQLLITSFVNGEGEFKVWGSRGKASV</sequence>
<protein>
    <submittedName>
        <fullName evidence="1">Uncharacterized protein</fullName>
    </submittedName>
</protein>
<dbReference type="EMBL" id="JACVVK020000218">
    <property type="protein sequence ID" value="KAK7483939.1"/>
    <property type="molecule type" value="Genomic_DNA"/>
</dbReference>
<evidence type="ECO:0000313" key="1">
    <source>
        <dbReference type="EMBL" id="KAK7483939.1"/>
    </source>
</evidence>
<proteinExistence type="predicted"/>
<organism evidence="1 2">
    <name type="scientific">Batillaria attramentaria</name>
    <dbReference type="NCBI Taxonomy" id="370345"/>
    <lineage>
        <taxon>Eukaryota</taxon>
        <taxon>Metazoa</taxon>
        <taxon>Spiralia</taxon>
        <taxon>Lophotrochozoa</taxon>
        <taxon>Mollusca</taxon>
        <taxon>Gastropoda</taxon>
        <taxon>Caenogastropoda</taxon>
        <taxon>Sorbeoconcha</taxon>
        <taxon>Cerithioidea</taxon>
        <taxon>Batillariidae</taxon>
        <taxon>Batillaria</taxon>
    </lineage>
</organism>
<accession>A0ABD0K9Y5</accession>
<name>A0ABD0K9Y5_9CAEN</name>
<dbReference type="Proteomes" id="UP001519460">
    <property type="component" value="Unassembled WGS sequence"/>
</dbReference>